<dbReference type="Gene3D" id="3.40.50.740">
    <property type="match status" value="1"/>
</dbReference>
<dbReference type="InterPro" id="IPR006311">
    <property type="entry name" value="TAT_signal"/>
</dbReference>
<keyword evidence="7" id="KW-0408">Iron</keyword>
<feature type="domain" description="Molybdopterin oxidoreductase" evidence="9">
    <location>
        <begin position="98"/>
        <end position="518"/>
    </location>
</feature>
<dbReference type="EMBL" id="WNCL01000056">
    <property type="protein sequence ID" value="MTU44250.1"/>
    <property type="molecule type" value="Genomic_DNA"/>
</dbReference>
<evidence type="ECO:0000259" key="10">
    <source>
        <dbReference type="Pfam" id="PF01568"/>
    </source>
</evidence>
<dbReference type="GO" id="GO:0046872">
    <property type="term" value="F:metal ion binding"/>
    <property type="evidence" value="ECO:0007669"/>
    <property type="project" value="UniProtKB-KW"/>
</dbReference>
<keyword evidence="6" id="KW-0560">Oxidoreductase</keyword>
<evidence type="ECO:0000256" key="2">
    <source>
        <dbReference type="ARBA" id="ARBA00010312"/>
    </source>
</evidence>
<dbReference type="SUPFAM" id="SSF50692">
    <property type="entry name" value="ADC-like"/>
    <property type="match status" value="1"/>
</dbReference>
<keyword evidence="5" id="KW-0732">Signal</keyword>
<dbReference type="InterPro" id="IPR009010">
    <property type="entry name" value="Asp_de-COase-like_dom_sf"/>
</dbReference>
<dbReference type="InterPro" id="IPR006655">
    <property type="entry name" value="Mopterin_OxRdtase_prok_CS"/>
</dbReference>
<dbReference type="AlphaFoldDB" id="A0A6I3S3X4"/>
<dbReference type="PANTHER" id="PTHR43742">
    <property type="entry name" value="TRIMETHYLAMINE-N-OXIDE REDUCTASE"/>
    <property type="match status" value="1"/>
</dbReference>
<evidence type="ECO:0000256" key="4">
    <source>
        <dbReference type="ARBA" id="ARBA00022723"/>
    </source>
</evidence>
<evidence type="ECO:0000259" key="9">
    <source>
        <dbReference type="Pfam" id="PF00384"/>
    </source>
</evidence>
<dbReference type="Proteomes" id="UP000462362">
    <property type="component" value="Unassembled WGS sequence"/>
</dbReference>
<evidence type="ECO:0000256" key="1">
    <source>
        <dbReference type="ARBA" id="ARBA00001942"/>
    </source>
</evidence>
<dbReference type="Gene3D" id="2.20.25.90">
    <property type="entry name" value="ADC-like domains"/>
    <property type="match status" value="1"/>
</dbReference>
<dbReference type="GO" id="GO:0051536">
    <property type="term" value="F:iron-sulfur cluster binding"/>
    <property type="evidence" value="ECO:0007669"/>
    <property type="project" value="UniProtKB-KW"/>
</dbReference>
<evidence type="ECO:0000313" key="12">
    <source>
        <dbReference type="Proteomes" id="UP000462362"/>
    </source>
</evidence>
<comment type="similarity">
    <text evidence="2">Belongs to the prokaryotic molybdopterin-containing oxidoreductase family.</text>
</comment>
<reference evidence="11 12" key="1">
    <citation type="journal article" date="2019" name="Nat. Med.">
        <title>A library of human gut bacterial isolates paired with longitudinal multiomics data enables mechanistic microbiome research.</title>
        <authorList>
            <person name="Poyet M."/>
            <person name="Groussin M."/>
            <person name="Gibbons S.M."/>
            <person name="Avila-Pacheco J."/>
            <person name="Jiang X."/>
            <person name="Kearney S.M."/>
            <person name="Perrotta A.R."/>
            <person name="Berdy B."/>
            <person name="Zhao S."/>
            <person name="Lieberman T.D."/>
            <person name="Swanson P.K."/>
            <person name="Smith M."/>
            <person name="Roesemann S."/>
            <person name="Alexander J.E."/>
            <person name="Rich S.A."/>
            <person name="Livny J."/>
            <person name="Vlamakis H."/>
            <person name="Clish C."/>
            <person name="Bullock K."/>
            <person name="Deik A."/>
            <person name="Scott J."/>
            <person name="Pierce K.A."/>
            <person name="Xavier R.J."/>
            <person name="Alm E.J."/>
        </authorList>
    </citation>
    <scope>NUCLEOTIDE SEQUENCE [LARGE SCALE GENOMIC DNA]</scope>
    <source>
        <strain evidence="11 12">BIOML-A2</strain>
    </source>
</reference>
<evidence type="ECO:0000256" key="5">
    <source>
        <dbReference type="ARBA" id="ARBA00022729"/>
    </source>
</evidence>
<dbReference type="InterPro" id="IPR050612">
    <property type="entry name" value="Prok_Mopterin_Oxidored"/>
</dbReference>
<dbReference type="GO" id="GO:0043546">
    <property type="term" value="F:molybdopterin cofactor binding"/>
    <property type="evidence" value="ECO:0007669"/>
    <property type="project" value="InterPro"/>
</dbReference>
<evidence type="ECO:0000256" key="8">
    <source>
        <dbReference type="ARBA" id="ARBA00023014"/>
    </source>
</evidence>
<keyword evidence="8" id="KW-0411">Iron-sulfur</keyword>
<dbReference type="Gene3D" id="2.40.40.20">
    <property type="match status" value="1"/>
</dbReference>
<dbReference type="Gene3D" id="3.40.228.10">
    <property type="entry name" value="Dimethylsulfoxide Reductase, domain 2"/>
    <property type="match status" value="1"/>
</dbReference>
<evidence type="ECO:0000256" key="7">
    <source>
        <dbReference type="ARBA" id="ARBA00023004"/>
    </source>
</evidence>
<gene>
    <name evidence="11" type="ORF">GMD42_11690</name>
</gene>
<dbReference type="PROSITE" id="PS51318">
    <property type="entry name" value="TAT"/>
    <property type="match status" value="1"/>
</dbReference>
<evidence type="ECO:0000256" key="6">
    <source>
        <dbReference type="ARBA" id="ARBA00023002"/>
    </source>
</evidence>
<accession>A0A6I3S3X4</accession>
<dbReference type="Pfam" id="PF01568">
    <property type="entry name" value="Molydop_binding"/>
    <property type="match status" value="1"/>
</dbReference>
<dbReference type="CDD" id="cd02775">
    <property type="entry name" value="MopB_CT"/>
    <property type="match status" value="1"/>
</dbReference>
<dbReference type="RefSeq" id="WP_155165984.1">
    <property type="nucleotide sequence ID" value="NZ_DBGEHT010000137.1"/>
</dbReference>
<keyword evidence="3" id="KW-0500">Molybdenum</keyword>
<dbReference type="Pfam" id="PF00384">
    <property type="entry name" value="Molybdopterin"/>
    <property type="match status" value="1"/>
</dbReference>
<comment type="caution">
    <text evidence="11">The sequence shown here is derived from an EMBL/GenBank/DDBJ whole genome shotgun (WGS) entry which is preliminary data.</text>
</comment>
<comment type="cofactor">
    <cofactor evidence="1">
        <name>Mo-bis(molybdopterin guanine dinucleotide)</name>
        <dbReference type="ChEBI" id="CHEBI:60539"/>
    </cofactor>
</comment>
<dbReference type="InterPro" id="IPR006656">
    <property type="entry name" value="Mopterin_OxRdtase"/>
</dbReference>
<organism evidence="11 12">
    <name type="scientific">Parasutterella excrementihominis</name>
    <dbReference type="NCBI Taxonomy" id="487175"/>
    <lineage>
        <taxon>Bacteria</taxon>
        <taxon>Pseudomonadati</taxon>
        <taxon>Pseudomonadota</taxon>
        <taxon>Betaproteobacteria</taxon>
        <taxon>Burkholderiales</taxon>
        <taxon>Sutterellaceae</taxon>
        <taxon>Parasutterella</taxon>
    </lineage>
</organism>
<evidence type="ECO:0000256" key="3">
    <source>
        <dbReference type="ARBA" id="ARBA00022505"/>
    </source>
</evidence>
<protein>
    <submittedName>
        <fullName evidence="11">Molybdopterin-dependent oxidoreductase</fullName>
    </submittedName>
</protein>
<dbReference type="GO" id="GO:0016491">
    <property type="term" value="F:oxidoreductase activity"/>
    <property type="evidence" value="ECO:0007669"/>
    <property type="project" value="UniProtKB-KW"/>
</dbReference>
<proteinExistence type="inferred from homology"/>
<evidence type="ECO:0000313" key="11">
    <source>
        <dbReference type="EMBL" id="MTU44250.1"/>
    </source>
</evidence>
<feature type="domain" description="Molybdopterin dinucleotide-binding" evidence="10">
    <location>
        <begin position="626"/>
        <end position="724"/>
    </location>
</feature>
<name>A0A6I3S3X4_9BURK</name>
<dbReference type="SUPFAM" id="SSF53706">
    <property type="entry name" value="Formate dehydrogenase/DMSO reductase, domains 1-3"/>
    <property type="match status" value="1"/>
</dbReference>
<sequence>MDKTQGLKVTRRSILKTIPALSAISAGSSFFTKAACAQEPLEDGYTICDNCNQMPMCGIHFQRQGNTVVSVGNWKEHSGKLLCNKALATLQRLYNPNRLLYPMKRTNPKGSADPGFVRISWQEALATIAANMKKIRDQYGAEKLFIFCGDPKEPRPAAMRLARYFGTYHYGTESSVACRKGSLLAEQLVFGCEYAGGGCGPKTKSFMVMATNGAWSKPHGWWNMISAAKQRGVNIIVIDARRTKVAELATIHLQPKQGTDAALGAGICRVLFEEGLFNKPFCDKWVYGVEEYRNYCKDFTPEKTEAITGVPADLIVKAARMYAEGPGSFALTSQSLSHSRNGVNSARALLNIPAILGYVDIPGGALFGVGPKGYIVHDNGLTEDFVDYNWFKAHKKDRLDKDFVPVWNHTQVQFNPNQLPEHVKNGKLRGMVAFGFNVMIWPQPQVYAEAIKNMDFSCATDYFYRDETHHDMDIILPAAMNYERYAPFGTHAGNKVSVRTPVKPMGEAKEDWWIALQLGCLVDDPKHFFDGDPVKACDSILKEWGTTYADAQKNLPNMTQVQGAKQQPLKYEKGLLRHDGQPGFDTPSGKIELSSNITKMHNLGTIPIYVEPYQPTAEYPIKLINGTRAPYITHSKTRSDSPYLLEIEPMSTVDINPEDAKARGINEGDKVLIKNQYGQARARARVSIIVPPGTAGMQYGWRGDQNTQVLIPREWDKLSGYAPYFETTVQITKEA</sequence>
<dbReference type="PANTHER" id="PTHR43742:SF6">
    <property type="entry name" value="OXIDOREDUCTASE YYAE-RELATED"/>
    <property type="match status" value="1"/>
</dbReference>
<keyword evidence="4" id="KW-0479">Metal-binding</keyword>
<dbReference type="PROSITE" id="PS00932">
    <property type="entry name" value="MOLYBDOPTERIN_PROK_3"/>
    <property type="match status" value="1"/>
</dbReference>
<dbReference type="InterPro" id="IPR006657">
    <property type="entry name" value="MoPterin_dinucl-bd_dom"/>
</dbReference>